<name>A0A2T5GEA7_HYDSH</name>
<evidence type="ECO:0000256" key="10">
    <source>
        <dbReference type="PROSITE-ProRule" id="PRU00524"/>
    </source>
</evidence>
<evidence type="ECO:0000313" key="12">
    <source>
        <dbReference type="EMBL" id="PTQ54516.1"/>
    </source>
</evidence>
<dbReference type="PROSITE" id="PS51177">
    <property type="entry name" value="LUMAZINE_BIND"/>
    <property type="match status" value="2"/>
</dbReference>
<keyword evidence="7" id="KW-0808">Transferase</keyword>
<dbReference type="FunFam" id="2.40.30.20:FF:000004">
    <property type="entry name" value="Riboflavin synthase, alpha subunit"/>
    <property type="match status" value="1"/>
</dbReference>
<feature type="repeat" description="Lumazine-binding" evidence="10">
    <location>
        <begin position="20"/>
        <end position="115"/>
    </location>
</feature>
<dbReference type="InterPro" id="IPR017938">
    <property type="entry name" value="Riboflavin_synthase-like_b-brl"/>
</dbReference>
<evidence type="ECO:0000256" key="7">
    <source>
        <dbReference type="ARBA" id="ARBA00022679"/>
    </source>
</evidence>
<protein>
    <recommendedName>
        <fullName evidence="5 9">Riboflavin synthase</fullName>
        <ecNumber evidence="4 9">2.5.1.9</ecNumber>
    </recommendedName>
</protein>
<organism evidence="12 13">
    <name type="scientific">Hydrogenibacillus schlegelii</name>
    <name type="common">Bacillus schlegelii</name>
    <dbReference type="NCBI Taxonomy" id="1484"/>
    <lineage>
        <taxon>Bacteria</taxon>
        <taxon>Bacillati</taxon>
        <taxon>Bacillota</taxon>
        <taxon>Bacilli</taxon>
        <taxon>Bacillales</taxon>
        <taxon>Bacillales Family X. Incertae Sedis</taxon>
        <taxon>Hydrogenibacillus</taxon>
    </lineage>
</organism>
<dbReference type="InterPro" id="IPR026017">
    <property type="entry name" value="Lumazine-bd_dom"/>
</dbReference>
<dbReference type="CDD" id="cd00402">
    <property type="entry name" value="Riboflavin_synthase_like"/>
    <property type="match status" value="1"/>
</dbReference>
<evidence type="ECO:0000256" key="6">
    <source>
        <dbReference type="ARBA" id="ARBA00022619"/>
    </source>
</evidence>
<comment type="function">
    <text evidence="2">Catalyzes the dismutation of two molecules of 6,7-dimethyl-8-ribityllumazine, resulting in the formation of riboflavin and 5-amino-6-(D-ribitylamino)uracil.</text>
</comment>
<dbReference type="GO" id="GO:0004746">
    <property type="term" value="F:riboflavin synthase activity"/>
    <property type="evidence" value="ECO:0007669"/>
    <property type="project" value="UniProtKB-UniRule"/>
</dbReference>
<comment type="pathway">
    <text evidence="3">Cofactor biosynthesis; riboflavin biosynthesis; riboflavin from 2-hydroxy-3-oxobutyl phosphate and 5-amino-6-(D-ribitylamino)uracil: step 2/2.</text>
</comment>
<evidence type="ECO:0000256" key="8">
    <source>
        <dbReference type="ARBA" id="ARBA00022737"/>
    </source>
</evidence>
<proteinExistence type="predicted"/>
<dbReference type="InterPro" id="IPR023366">
    <property type="entry name" value="ATP_synth_asu-like_sf"/>
</dbReference>
<accession>A0A2T5GEA7</accession>
<comment type="caution">
    <text evidence="12">The sequence shown here is derived from an EMBL/GenBank/DDBJ whole genome shotgun (WGS) entry which is preliminary data.</text>
</comment>
<feature type="domain" description="Lumazine-binding" evidence="11">
    <location>
        <begin position="116"/>
        <end position="215"/>
    </location>
</feature>
<evidence type="ECO:0000256" key="5">
    <source>
        <dbReference type="ARBA" id="ARBA00013950"/>
    </source>
</evidence>
<evidence type="ECO:0000256" key="1">
    <source>
        <dbReference type="ARBA" id="ARBA00000968"/>
    </source>
</evidence>
<feature type="repeat" description="Lumazine-binding" evidence="10">
    <location>
        <begin position="116"/>
        <end position="215"/>
    </location>
</feature>
<sequence>MKSGRRRVGRRFGREGDGAMFTGLIEAIGTIRAVEPKPAGGRRLLLELPERLEIHVGDSLAVDGVCLTAVDVRGARVAVDVVLATERATTLGEAAPGRRVNVERALSAGGRFGGHFVTGHVDGIGTILAVRPEAGPGAGTEVWIEAPAALAPYLVPKGSIAVDGVSLTIQAVEGTAFQVALIPHTAAATTLGEKGVGAPVNLEADLIAKLVVRALDPYRRLFGRPDGAGGIGQ</sequence>
<reference evidence="12 13" key="1">
    <citation type="submission" date="2017-08" db="EMBL/GenBank/DDBJ databases">
        <title>Burning lignite coal seam in the remote Altai Mountains harbors a hydrogen-driven thermophilic microbial community.</title>
        <authorList>
            <person name="Kadnikov V.V."/>
            <person name="Mardanov A.V."/>
            <person name="Ivasenko D."/>
            <person name="Beletsky A.V."/>
            <person name="Karnachuk O.V."/>
            <person name="Ravin N.V."/>
        </authorList>
    </citation>
    <scope>NUCLEOTIDE SEQUENCE [LARGE SCALE GENOMIC DNA]</scope>
    <source>
        <strain evidence="12">AL33</strain>
    </source>
</reference>
<evidence type="ECO:0000256" key="4">
    <source>
        <dbReference type="ARBA" id="ARBA00012827"/>
    </source>
</evidence>
<evidence type="ECO:0000256" key="2">
    <source>
        <dbReference type="ARBA" id="ARBA00002803"/>
    </source>
</evidence>
<dbReference type="PANTHER" id="PTHR21098:SF12">
    <property type="entry name" value="RIBOFLAVIN SYNTHASE"/>
    <property type="match status" value="1"/>
</dbReference>
<evidence type="ECO:0000256" key="3">
    <source>
        <dbReference type="ARBA" id="ARBA00004887"/>
    </source>
</evidence>
<dbReference type="PIRSF" id="PIRSF000498">
    <property type="entry name" value="Riboflavin_syn_A"/>
    <property type="match status" value="1"/>
</dbReference>
<feature type="domain" description="Lumazine-binding" evidence="11">
    <location>
        <begin position="20"/>
        <end position="115"/>
    </location>
</feature>
<dbReference type="PANTHER" id="PTHR21098">
    <property type="entry name" value="RIBOFLAVIN SYNTHASE ALPHA CHAIN"/>
    <property type="match status" value="1"/>
</dbReference>
<dbReference type="NCBIfam" id="NF006767">
    <property type="entry name" value="PRK09289.1"/>
    <property type="match status" value="1"/>
</dbReference>
<dbReference type="Pfam" id="PF00677">
    <property type="entry name" value="Lum_binding"/>
    <property type="match status" value="2"/>
</dbReference>
<dbReference type="AlphaFoldDB" id="A0A2T5GEA7"/>
<dbReference type="EMBL" id="PEBV01000003">
    <property type="protein sequence ID" value="PTQ54516.1"/>
    <property type="molecule type" value="Genomic_DNA"/>
</dbReference>
<gene>
    <name evidence="12" type="ORF">HSCHL_0095</name>
</gene>
<dbReference type="GO" id="GO:0009231">
    <property type="term" value="P:riboflavin biosynthetic process"/>
    <property type="evidence" value="ECO:0007669"/>
    <property type="project" value="UniProtKB-KW"/>
</dbReference>
<keyword evidence="8" id="KW-0677">Repeat</keyword>
<comment type="catalytic activity">
    <reaction evidence="1">
        <text>2 6,7-dimethyl-8-(1-D-ribityl)lumazine + H(+) = 5-amino-6-(D-ribitylamino)uracil + riboflavin</text>
        <dbReference type="Rhea" id="RHEA:20772"/>
        <dbReference type="ChEBI" id="CHEBI:15378"/>
        <dbReference type="ChEBI" id="CHEBI:15934"/>
        <dbReference type="ChEBI" id="CHEBI:57986"/>
        <dbReference type="ChEBI" id="CHEBI:58201"/>
        <dbReference type="EC" id="2.5.1.9"/>
    </reaction>
</comment>
<evidence type="ECO:0000256" key="9">
    <source>
        <dbReference type="NCBIfam" id="TIGR00187"/>
    </source>
</evidence>
<dbReference type="SUPFAM" id="SSF63380">
    <property type="entry name" value="Riboflavin synthase domain-like"/>
    <property type="match status" value="2"/>
</dbReference>
<evidence type="ECO:0000259" key="11">
    <source>
        <dbReference type="PROSITE" id="PS51177"/>
    </source>
</evidence>
<dbReference type="NCBIfam" id="TIGR00187">
    <property type="entry name" value="ribE"/>
    <property type="match status" value="1"/>
</dbReference>
<keyword evidence="6" id="KW-0686">Riboflavin biosynthesis</keyword>
<dbReference type="EC" id="2.5.1.9" evidence="4 9"/>
<dbReference type="InterPro" id="IPR001783">
    <property type="entry name" value="Lumazine-bd"/>
</dbReference>
<dbReference type="Gene3D" id="2.40.30.20">
    <property type="match status" value="2"/>
</dbReference>
<evidence type="ECO:0000313" key="13">
    <source>
        <dbReference type="Proteomes" id="UP000244180"/>
    </source>
</evidence>
<dbReference type="Proteomes" id="UP000244180">
    <property type="component" value="Unassembled WGS sequence"/>
</dbReference>